<feature type="transmembrane region" description="Helical" evidence="8">
    <location>
        <begin position="44"/>
        <end position="62"/>
    </location>
</feature>
<proteinExistence type="predicted"/>
<evidence type="ECO:0000256" key="3">
    <source>
        <dbReference type="ARBA" id="ARBA00022737"/>
    </source>
</evidence>
<comment type="subcellular location">
    <subcellularLocation>
        <location evidence="1">Membrane</location>
        <topology evidence="1">Multi-pass membrane protein</topology>
    </subcellularLocation>
</comment>
<keyword evidence="4 8" id="KW-1133">Transmembrane helix</keyword>
<feature type="region of interest" description="Disordered" evidence="7">
    <location>
        <begin position="331"/>
        <end position="383"/>
    </location>
</feature>
<dbReference type="Gene3D" id="1.10.287.70">
    <property type="match status" value="1"/>
</dbReference>
<dbReference type="GO" id="GO:0005216">
    <property type="term" value="F:monoatomic ion channel activity"/>
    <property type="evidence" value="ECO:0007669"/>
    <property type="project" value="InterPro"/>
</dbReference>
<dbReference type="PANTHER" id="PTHR10582">
    <property type="entry name" value="TRANSIENT RECEPTOR POTENTIAL ION CHANNEL PROTEIN"/>
    <property type="match status" value="1"/>
</dbReference>
<keyword evidence="5 8" id="KW-0472">Membrane</keyword>
<evidence type="ECO:0000256" key="6">
    <source>
        <dbReference type="SAM" id="Coils"/>
    </source>
</evidence>
<evidence type="ECO:0000313" key="10">
    <source>
        <dbReference type="EMBL" id="CAD9633974.1"/>
    </source>
</evidence>
<evidence type="ECO:0000256" key="5">
    <source>
        <dbReference type="ARBA" id="ARBA00023136"/>
    </source>
</evidence>
<dbReference type="SUPFAM" id="SSF81324">
    <property type="entry name" value="Voltage-gated potassium channels"/>
    <property type="match status" value="1"/>
</dbReference>
<name>A0A7S2Q6I2_9DINO</name>
<dbReference type="GO" id="GO:0098703">
    <property type="term" value="P:calcium ion import across plasma membrane"/>
    <property type="evidence" value="ECO:0007669"/>
    <property type="project" value="TreeGrafter"/>
</dbReference>
<dbReference type="InterPro" id="IPR005821">
    <property type="entry name" value="Ion_trans_dom"/>
</dbReference>
<feature type="coiled-coil region" evidence="6">
    <location>
        <begin position="295"/>
        <end position="322"/>
    </location>
</feature>
<dbReference type="GO" id="GO:0005886">
    <property type="term" value="C:plasma membrane"/>
    <property type="evidence" value="ECO:0007669"/>
    <property type="project" value="TreeGrafter"/>
</dbReference>
<dbReference type="EMBL" id="HBGW01081574">
    <property type="protein sequence ID" value="CAD9633974.1"/>
    <property type="molecule type" value="Transcribed_RNA"/>
</dbReference>
<evidence type="ECO:0000256" key="7">
    <source>
        <dbReference type="SAM" id="MobiDB-lite"/>
    </source>
</evidence>
<evidence type="ECO:0000256" key="1">
    <source>
        <dbReference type="ARBA" id="ARBA00004141"/>
    </source>
</evidence>
<evidence type="ECO:0000256" key="8">
    <source>
        <dbReference type="SAM" id="Phobius"/>
    </source>
</evidence>
<feature type="transmembrane region" description="Helical" evidence="8">
    <location>
        <begin position="12"/>
        <end position="32"/>
    </location>
</feature>
<keyword evidence="3" id="KW-0677">Repeat</keyword>
<evidence type="ECO:0000256" key="4">
    <source>
        <dbReference type="ARBA" id="ARBA00022989"/>
    </source>
</evidence>
<evidence type="ECO:0000256" key="2">
    <source>
        <dbReference type="ARBA" id="ARBA00022692"/>
    </source>
</evidence>
<feature type="transmembrane region" description="Helical" evidence="8">
    <location>
        <begin position="185"/>
        <end position="208"/>
    </location>
</feature>
<organism evidence="10">
    <name type="scientific">Zooxanthella nutricula</name>
    <dbReference type="NCBI Taxonomy" id="1333877"/>
    <lineage>
        <taxon>Eukaryota</taxon>
        <taxon>Sar</taxon>
        <taxon>Alveolata</taxon>
        <taxon>Dinophyceae</taxon>
        <taxon>Peridiniales</taxon>
        <taxon>Peridiniales incertae sedis</taxon>
        <taxon>Zooxanthella</taxon>
    </lineage>
</organism>
<accession>A0A7S2Q6I2</accession>
<evidence type="ECO:0000259" key="9">
    <source>
        <dbReference type="Pfam" id="PF00520"/>
    </source>
</evidence>
<feature type="domain" description="Ion transport" evidence="9">
    <location>
        <begin position="5"/>
        <end position="212"/>
    </location>
</feature>
<dbReference type="Pfam" id="PF00520">
    <property type="entry name" value="Ion_trans"/>
    <property type="match status" value="1"/>
</dbReference>
<reference evidence="10" key="1">
    <citation type="submission" date="2021-01" db="EMBL/GenBank/DDBJ databases">
        <authorList>
            <person name="Corre E."/>
            <person name="Pelletier E."/>
            <person name="Niang G."/>
            <person name="Scheremetjew M."/>
            <person name="Finn R."/>
            <person name="Kale V."/>
            <person name="Holt S."/>
            <person name="Cochrane G."/>
            <person name="Meng A."/>
            <person name="Brown T."/>
            <person name="Cohen L."/>
        </authorList>
    </citation>
    <scope>NUCLEOTIDE SEQUENCE</scope>
    <source>
        <strain evidence="10">RCC3387</strain>
    </source>
</reference>
<dbReference type="InterPro" id="IPR024862">
    <property type="entry name" value="TRPV"/>
</dbReference>
<gene>
    <name evidence="10" type="ORF">BRAN1462_LOCUS51796</name>
</gene>
<keyword evidence="2 8" id="KW-0812">Transmembrane</keyword>
<protein>
    <recommendedName>
        <fullName evidence="9">Ion transport domain-containing protein</fullName>
    </recommendedName>
</protein>
<dbReference type="AlphaFoldDB" id="A0A7S2Q6I2"/>
<sequence>MHIGWRYWQDVWNVLDLLTLVLGAVTTGLIVLQEESPIESTFPILAISSVLVWFRMLNLFRAHATLGPLTAMIFDTCYQMRSFLCVMALLVAGLTHGWFVLATRYPNAHFLQQEDAISCAQDSSQTMHCGSQAQEFQHPLDRFLAAFLFMVRMTTLGDFPGDAFALADYSGKPNDEPGLATALPAWLFFIFIDVFCVVLLLNLLIAIIGDSHDAAIMRAKANFRRDRLCLSMEAGVDLTTAQKEHRYRRFLVFRAPTSMLLTTDEWKDMDGKNGSAPPLRSDATATWEGRVRATERAIKKEVRTLRGELSRLEGRLEGKLEKISSGIDKLTTEGGARREGGACDAHGARASRRRSSRIDELTEGGAGREEGAGDAHGAARHCC</sequence>
<keyword evidence="6" id="KW-0175">Coiled coil</keyword>
<feature type="compositionally biased region" description="Basic and acidic residues" evidence="7">
    <location>
        <begin position="356"/>
        <end position="373"/>
    </location>
</feature>
<feature type="transmembrane region" description="Helical" evidence="8">
    <location>
        <begin position="83"/>
        <end position="101"/>
    </location>
</feature>
<dbReference type="PANTHER" id="PTHR10582:SF2">
    <property type="entry name" value="INACTIVE"/>
    <property type="match status" value="1"/>
</dbReference>